<dbReference type="EMBL" id="CAJOBI010228251">
    <property type="protein sequence ID" value="CAF5058418.1"/>
    <property type="molecule type" value="Genomic_DNA"/>
</dbReference>
<dbReference type="Proteomes" id="UP000676336">
    <property type="component" value="Unassembled WGS sequence"/>
</dbReference>
<organism evidence="1 2">
    <name type="scientific">Rotaria magnacalcarata</name>
    <dbReference type="NCBI Taxonomy" id="392030"/>
    <lineage>
        <taxon>Eukaryota</taxon>
        <taxon>Metazoa</taxon>
        <taxon>Spiralia</taxon>
        <taxon>Gnathifera</taxon>
        <taxon>Rotifera</taxon>
        <taxon>Eurotatoria</taxon>
        <taxon>Bdelloidea</taxon>
        <taxon>Philodinida</taxon>
        <taxon>Philodinidae</taxon>
        <taxon>Rotaria</taxon>
    </lineage>
</organism>
<sequence>MDYFLAKTNNSNIDGIVLGQFAHRVGYTLKNGFCDGCYHHFEDGEMGFRCLECSGVVFPRSNERTVRQIVLTTNVKLQSGTTQLNLSQTEPLIGYDLCLECAKQSFLHSHHHFTL</sequence>
<evidence type="ECO:0000313" key="1">
    <source>
        <dbReference type="EMBL" id="CAF5058418.1"/>
    </source>
</evidence>
<protein>
    <submittedName>
        <fullName evidence="1">Uncharacterized protein</fullName>
    </submittedName>
</protein>
<comment type="caution">
    <text evidence="1">The sequence shown here is derived from an EMBL/GenBank/DDBJ whole genome shotgun (WGS) entry which is preliminary data.</text>
</comment>
<accession>A0A8S3E8W0</accession>
<gene>
    <name evidence="1" type="ORF">SMN809_LOCUS59612</name>
</gene>
<proteinExistence type="predicted"/>
<dbReference type="AlphaFoldDB" id="A0A8S3E8W0"/>
<evidence type="ECO:0000313" key="2">
    <source>
        <dbReference type="Proteomes" id="UP000676336"/>
    </source>
</evidence>
<reference evidence="1" key="1">
    <citation type="submission" date="2021-02" db="EMBL/GenBank/DDBJ databases">
        <authorList>
            <person name="Nowell W R."/>
        </authorList>
    </citation>
    <scope>NUCLEOTIDE SEQUENCE</scope>
</reference>
<name>A0A8S3E8W0_9BILA</name>